<organism evidence="5 6">
    <name type="scientific">Nothoprocta pentlandii</name>
    <dbReference type="NCBI Taxonomy" id="2585814"/>
    <lineage>
        <taxon>Eukaryota</taxon>
        <taxon>Metazoa</taxon>
        <taxon>Chordata</taxon>
        <taxon>Craniata</taxon>
        <taxon>Vertebrata</taxon>
        <taxon>Euteleostomi</taxon>
        <taxon>Archelosauria</taxon>
        <taxon>Archosauria</taxon>
        <taxon>Dinosauria</taxon>
        <taxon>Saurischia</taxon>
        <taxon>Theropoda</taxon>
        <taxon>Coelurosauria</taxon>
        <taxon>Aves</taxon>
        <taxon>Palaeognathae</taxon>
        <taxon>Tinamiformes</taxon>
        <taxon>Tinamidae</taxon>
        <taxon>Nothoprocta</taxon>
    </lineage>
</organism>
<reference evidence="5 6" key="1">
    <citation type="submission" date="2019-09" db="EMBL/GenBank/DDBJ databases">
        <title>Bird 10,000 Genomes (B10K) Project - Family phase.</title>
        <authorList>
            <person name="Zhang G."/>
        </authorList>
    </citation>
    <scope>NUCLEOTIDE SEQUENCE [LARGE SCALE GENOMIC DNA]</scope>
    <source>
        <strain evidence="5">B10K-MSB-04</strain>
    </source>
</reference>
<comment type="subcellular location">
    <subcellularLocation>
        <location evidence="1">Membrane</location>
    </subcellularLocation>
</comment>
<sequence>VAKDLGLELSALRARGARVVSQGRRQYFSLHEKTGYLVTADRIDREQVCGRLTEKCKLLCEVIVEDEM</sequence>
<evidence type="ECO:0000313" key="6">
    <source>
        <dbReference type="Proteomes" id="UP000538817"/>
    </source>
</evidence>
<evidence type="ECO:0000256" key="2">
    <source>
        <dbReference type="ARBA" id="ARBA00023136"/>
    </source>
</evidence>
<dbReference type="GO" id="GO:0007155">
    <property type="term" value="P:cell adhesion"/>
    <property type="evidence" value="ECO:0007669"/>
    <property type="project" value="TreeGrafter"/>
</dbReference>
<dbReference type="EMBL" id="VZSG01002504">
    <property type="protein sequence ID" value="NWX94516.1"/>
    <property type="molecule type" value="Genomic_DNA"/>
</dbReference>
<dbReference type="GO" id="GO:0005509">
    <property type="term" value="F:calcium ion binding"/>
    <property type="evidence" value="ECO:0007669"/>
    <property type="project" value="InterPro"/>
</dbReference>
<feature type="domain" description="Cadherin N-terminal" evidence="4">
    <location>
        <begin position="1"/>
        <end position="66"/>
    </location>
</feature>
<proteinExistence type="predicted"/>
<name>A0A7K7AF02_9AVES</name>
<gene>
    <name evidence="5" type="primary">Pcdhga7_1</name>
    <name evidence="5" type="ORF">NOTPEN_R14772</name>
</gene>
<dbReference type="InterPro" id="IPR013164">
    <property type="entry name" value="Cadherin_N"/>
</dbReference>
<dbReference type="Proteomes" id="UP000538817">
    <property type="component" value="Unassembled WGS sequence"/>
</dbReference>
<feature type="non-terminal residue" evidence="5">
    <location>
        <position position="68"/>
    </location>
</feature>
<evidence type="ECO:0000256" key="1">
    <source>
        <dbReference type="ARBA" id="ARBA00004370"/>
    </source>
</evidence>
<dbReference type="SUPFAM" id="SSF49313">
    <property type="entry name" value="Cadherin-like"/>
    <property type="match status" value="1"/>
</dbReference>
<dbReference type="AlphaFoldDB" id="A0A7K7AF02"/>
<dbReference type="GO" id="GO:0005886">
    <property type="term" value="C:plasma membrane"/>
    <property type="evidence" value="ECO:0007669"/>
    <property type="project" value="TreeGrafter"/>
</dbReference>
<evidence type="ECO:0000259" key="4">
    <source>
        <dbReference type="Pfam" id="PF08266"/>
    </source>
</evidence>
<dbReference type="Pfam" id="PF08266">
    <property type="entry name" value="Cadherin_2"/>
    <property type="match status" value="1"/>
</dbReference>
<accession>A0A7K7AF02</accession>
<dbReference type="InterPro" id="IPR015919">
    <property type="entry name" value="Cadherin-like_sf"/>
</dbReference>
<comment type="caution">
    <text evidence="5">The sequence shown here is derived from an EMBL/GenBank/DDBJ whole genome shotgun (WGS) entry which is preliminary data.</text>
</comment>
<keyword evidence="6" id="KW-1185">Reference proteome</keyword>
<keyword evidence="3" id="KW-0325">Glycoprotein</keyword>
<protein>
    <submittedName>
        <fullName evidence="5">PCDG7 protein</fullName>
    </submittedName>
</protein>
<evidence type="ECO:0000256" key="3">
    <source>
        <dbReference type="ARBA" id="ARBA00023180"/>
    </source>
</evidence>
<dbReference type="InterPro" id="IPR050174">
    <property type="entry name" value="Protocadherin/Cadherin-CA"/>
</dbReference>
<dbReference type="CDD" id="cd11304">
    <property type="entry name" value="Cadherin_repeat"/>
    <property type="match status" value="1"/>
</dbReference>
<dbReference type="PANTHER" id="PTHR24028:SF234">
    <property type="entry name" value="PROTOCADHERIN GAMMA-A3"/>
    <property type="match status" value="1"/>
</dbReference>
<dbReference type="PANTHER" id="PTHR24028">
    <property type="entry name" value="CADHERIN-87A"/>
    <property type="match status" value="1"/>
</dbReference>
<keyword evidence="2" id="KW-0472">Membrane</keyword>
<dbReference type="Gene3D" id="2.60.40.60">
    <property type="entry name" value="Cadherins"/>
    <property type="match status" value="1"/>
</dbReference>
<evidence type="ECO:0000313" key="5">
    <source>
        <dbReference type="EMBL" id="NWX94516.1"/>
    </source>
</evidence>
<feature type="non-terminal residue" evidence="5">
    <location>
        <position position="1"/>
    </location>
</feature>